<keyword evidence="2" id="KW-1185">Reference proteome</keyword>
<name>A0A5E4QGV4_9NEOP</name>
<organism evidence="1 2">
    <name type="scientific">Leptidea sinapis</name>
    <dbReference type="NCBI Taxonomy" id="189913"/>
    <lineage>
        <taxon>Eukaryota</taxon>
        <taxon>Metazoa</taxon>
        <taxon>Ecdysozoa</taxon>
        <taxon>Arthropoda</taxon>
        <taxon>Hexapoda</taxon>
        <taxon>Insecta</taxon>
        <taxon>Pterygota</taxon>
        <taxon>Neoptera</taxon>
        <taxon>Endopterygota</taxon>
        <taxon>Lepidoptera</taxon>
        <taxon>Glossata</taxon>
        <taxon>Ditrysia</taxon>
        <taxon>Papilionoidea</taxon>
        <taxon>Pieridae</taxon>
        <taxon>Dismorphiinae</taxon>
        <taxon>Leptidea</taxon>
    </lineage>
</organism>
<proteinExistence type="predicted"/>
<dbReference type="Proteomes" id="UP000324832">
    <property type="component" value="Unassembled WGS sequence"/>
</dbReference>
<gene>
    <name evidence="1" type="ORF">LSINAPIS_LOCUS7802</name>
</gene>
<sequence length="170" mass="18891">MDTMINVWSVVERVRVDSAAVELAIFTAILYWFFTSSRVADMLEVVGERVGGWCGREGSSLRQAVRSRRRHHDVYAKLDAENTPQTRPSAGLACARCAPLSRDSWQDAKVADPGAVINILDIGRQTFANGGVVSRFLCDLAQCLNLLKYDYKDVVPSSHRREDKGGAEKM</sequence>
<accession>A0A5E4QGV4</accession>
<dbReference type="AlphaFoldDB" id="A0A5E4QGV4"/>
<reference evidence="1 2" key="1">
    <citation type="submission" date="2017-07" db="EMBL/GenBank/DDBJ databases">
        <authorList>
            <person name="Talla V."/>
            <person name="Backstrom N."/>
        </authorList>
    </citation>
    <scope>NUCLEOTIDE SEQUENCE [LARGE SCALE GENOMIC DNA]</scope>
</reference>
<dbReference type="EMBL" id="FZQP02002636">
    <property type="protein sequence ID" value="VVC96261.1"/>
    <property type="molecule type" value="Genomic_DNA"/>
</dbReference>
<evidence type="ECO:0000313" key="1">
    <source>
        <dbReference type="EMBL" id="VVC96261.1"/>
    </source>
</evidence>
<protein>
    <submittedName>
        <fullName evidence="1">Uncharacterized protein</fullName>
    </submittedName>
</protein>
<evidence type="ECO:0000313" key="2">
    <source>
        <dbReference type="Proteomes" id="UP000324832"/>
    </source>
</evidence>